<evidence type="ECO:0000256" key="1">
    <source>
        <dbReference type="SAM" id="Phobius"/>
    </source>
</evidence>
<keyword evidence="1" id="KW-1133">Transmembrane helix</keyword>
<name>A0A0K1PJE6_9BACT</name>
<dbReference type="AlphaFoldDB" id="A0A0K1PJE6"/>
<feature type="transmembrane region" description="Helical" evidence="1">
    <location>
        <begin position="188"/>
        <end position="208"/>
    </location>
</feature>
<evidence type="ECO:0000313" key="2">
    <source>
        <dbReference type="EMBL" id="AKU93204.1"/>
    </source>
</evidence>
<gene>
    <name evidence="2" type="ORF">AKJ08_3591</name>
</gene>
<proteinExistence type="predicted"/>
<reference evidence="2 3" key="1">
    <citation type="submission" date="2015-08" db="EMBL/GenBank/DDBJ databases">
        <authorList>
            <person name="Babu N.S."/>
            <person name="Beckwith C.J."/>
            <person name="Beseler K.G."/>
            <person name="Brison A."/>
            <person name="Carone J.V."/>
            <person name="Caskin T.P."/>
            <person name="Diamond M."/>
            <person name="Durham M.E."/>
            <person name="Foxe J.M."/>
            <person name="Go M."/>
            <person name="Henderson B.A."/>
            <person name="Jones I.B."/>
            <person name="McGettigan J.A."/>
            <person name="Micheletti S.J."/>
            <person name="Nasrallah M.E."/>
            <person name="Ortiz D."/>
            <person name="Piller C.R."/>
            <person name="Privatt S.R."/>
            <person name="Schneider S.L."/>
            <person name="Sharp S."/>
            <person name="Smith T.C."/>
            <person name="Stanton J.D."/>
            <person name="Ullery H.E."/>
            <person name="Wilson R.J."/>
            <person name="Serrano M.G."/>
            <person name="Buck G."/>
            <person name="Lee V."/>
            <person name="Wang Y."/>
            <person name="Carvalho R."/>
            <person name="Voegtly L."/>
            <person name="Shi R."/>
            <person name="Duckworth R."/>
            <person name="Johnson A."/>
            <person name="Loviza R."/>
            <person name="Walstead R."/>
            <person name="Shah Z."/>
            <person name="Kiflezghi M."/>
            <person name="Wade K."/>
            <person name="Ball S.L."/>
            <person name="Bradley K.W."/>
            <person name="Asai D.J."/>
            <person name="Bowman C.A."/>
            <person name="Russell D.A."/>
            <person name="Pope W.H."/>
            <person name="Jacobs-Sera D."/>
            <person name="Hendrix R.W."/>
            <person name="Hatfull G.F."/>
        </authorList>
    </citation>
    <scope>NUCLEOTIDE SEQUENCE [LARGE SCALE GENOMIC DNA]</scope>
    <source>
        <strain evidence="2 3">DSM 27710</strain>
    </source>
</reference>
<accession>A0A0K1PJE6</accession>
<dbReference type="OrthoDB" id="6291589at2"/>
<dbReference type="Proteomes" id="UP000055590">
    <property type="component" value="Chromosome"/>
</dbReference>
<keyword evidence="3" id="KW-1185">Reference proteome</keyword>
<evidence type="ECO:0000313" key="3">
    <source>
        <dbReference type="Proteomes" id="UP000055590"/>
    </source>
</evidence>
<dbReference type="RefSeq" id="WP_157370798.1">
    <property type="nucleotide sequence ID" value="NZ_CP012332.1"/>
</dbReference>
<keyword evidence="1" id="KW-0472">Membrane</keyword>
<dbReference type="KEGG" id="vin:AKJ08_3591"/>
<dbReference type="EMBL" id="CP012332">
    <property type="protein sequence ID" value="AKU93204.1"/>
    <property type="molecule type" value="Genomic_DNA"/>
</dbReference>
<sequence length="220" mass="23557">MLRRTARLHRIAGLALLAPLLAWTATGLLFLVKPGWGGAYELLDPFGDGALDPSELLPLAAIQEAQGATAVELRASALGPLFRIHRRDQVVLVHAQTGTVLSPLDGRAVEAIARDAASRSTAADRYGEVRSADLTASDGVVRFAGGAVVRVGRHDLALAQSGPDTAWIDRLYELHYLRWTGIEALDRALAIAAIGGTWMLAFAGVFLLRRKRASPQPALR</sequence>
<feature type="transmembrane region" description="Helical" evidence="1">
    <location>
        <begin position="12"/>
        <end position="32"/>
    </location>
</feature>
<evidence type="ECO:0008006" key="4">
    <source>
        <dbReference type="Google" id="ProtNLM"/>
    </source>
</evidence>
<protein>
    <recommendedName>
        <fullName evidence="4">PepSY domain-containing protein</fullName>
    </recommendedName>
</protein>
<organism evidence="2 3">
    <name type="scientific">Vulgatibacter incomptus</name>
    <dbReference type="NCBI Taxonomy" id="1391653"/>
    <lineage>
        <taxon>Bacteria</taxon>
        <taxon>Pseudomonadati</taxon>
        <taxon>Myxococcota</taxon>
        <taxon>Myxococcia</taxon>
        <taxon>Myxococcales</taxon>
        <taxon>Cystobacterineae</taxon>
        <taxon>Vulgatibacteraceae</taxon>
        <taxon>Vulgatibacter</taxon>
    </lineage>
</organism>
<keyword evidence="1" id="KW-0812">Transmembrane</keyword>